<dbReference type="Proteomes" id="UP000239757">
    <property type="component" value="Unassembled WGS sequence"/>
</dbReference>
<reference evidence="1 2" key="1">
    <citation type="submission" date="2015-01" db="EMBL/GenBank/DDBJ databases">
        <title>Genome of allotetraploid Gossypium barbadense reveals genomic plasticity and fiber elongation in cotton evolution.</title>
        <authorList>
            <person name="Chen X."/>
            <person name="Liu X."/>
            <person name="Zhao B."/>
            <person name="Zheng H."/>
            <person name="Hu Y."/>
            <person name="Lu G."/>
            <person name="Yang C."/>
            <person name="Chen J."/>
            <person name="Shan C."/>
            <person name="Zhang L."/>
            <person name="Zhou Y."/>
            <person name="Wang L."/>
            <person name="Guo W."/>
            <person name="Bai Y."/>
            <person name="Ruan J."/>
            <person name="Shangguan X."/>
            <person name="Mao Y."/>
            <person name="Jiang J."/>
            <person name="Zhu Y."/>
            <person name="Lei J."/>
            <person name="Kang H."/>
            <person name="Chen S."/>
            <person name="He X."/>
            <person name="Wang R."/>
            <person name="Wang Y."/>
            <person name="Chen J."/>
            <person name="Wang L."/>
            <person name="Yu S."/>
            <person name="Wang B."/>
            <person name="Wei J."/>
            <person name="Song S."/>
            <person name="Lu X."/>
            <person name="Gao Z."/>
            <person name="Gu W."/>
            <person name="Deng X."/>
            <person name="Ma D."/>
            <person name="Wang S."/>
            <person name="Liang W."/>
            <person name="Fang L."/>
            <person name="Cai C."/>
            <person name="Zhu X."/>
            <person name="Zhou B."/>
            <person name="Zhang Y."/>
            <person name="Chen Z."/>
            <person name="Xu S."/>
            <person name="Zhu R."/>
            <person name="Wang S."/>
            <person name="Zhang T."/>
            <person name="Zhao G."/>
        </authorList>
    </citation>
    <scope>NUCLEOTIDE SEQUENCE [LARGE SCALE GENOMIC DNA]</scope>
    <source>
        <strain evidence="2">cv. Xinhai21</strain>
        <tissue evidence="1">Leaf</tissue>
    </source>
</reference>
<gene>
    <name evidence="1" type="ORF">GOBAR_AA10378</name>
</gene>
<accession>A0A2P5Y3T6</accession>
<evidence type="ECO:0000313" key="2">
    <source>
        <dbReference type="Proteomes" id="UP000239757"/>
    </source>
</evidence>
<evidence type="ECO:0000313" key="1">
    <source>
        <dbReference type="EMBL" id="PPS10265.1"/>
    </source>
</evidence>
<protein>
    <submittedName>
        <fullName evidence="1">Uncharacterized protein</fullName>
    </submittedName>
</protein>
<name>A0A2P5Y3T6_GOSBA</name>
<dbReference type="OrthoDB" id="841640at2759"/>
<sequence length="198" mass="22635">MNKGREEVNNNDLKQIPNSVKFLKELLSNKRKLDATSHVELNAVCSAILKNELPNKLKDPGSFTIPCLIGSLSELPQTKTTETVCYYHEENKDVHEERRLRIEELDEWREHKLRTHDNSKLRKHKPDTSPNQLQVGDTVLLDAVDPHIVTTTPNEEIPLTILSNFPFGTVEVSHPMFGIFKPCDMAVGEVDRKTQAWE</sequence>
<dbReference type="AlphaFoldDB" id="A0A2P5Y3T6"/>
<dbReference type="EMBL" id="KZ663746">
    <property type="protein sequence ID" value="PPS10265.1"/>
    <property type="molecule type" value="Genomic_DNA"/>
</dbReference>
<organism evidence="1 2">
    <name type="scientific">Gossypium barbadense</name>
    <name type="common">Sea Island cotton</name>
    <name type="synonym">Hibiscus barbadensis</name>
    <dbReference type="NCBI Taxonomy" id="3634"/>
    <lineage>
        <taxon>Eukaryota</taxon>
        <taxon>Viridiplantae</taxon>
        <taxon>Streptophyta</taxon>
        <taxon>Embryophyta</taxon>
        <taxon>Tracheophyta</taxon>
        <taxon>Spermatophyta</taxon>
        <taxon>Magnoliopsida</taxon>
        <taxon>eudicotyledons</taxon>
        <taxon>Gunneridae</taxon>
        <taxon>Pentapetalae</taxon>
        <taxon>rosids</taxon>
        <taxon>malvids</taxon>
        <taxon>Malvales</taxon>
        <taxon>Malvaceae</taxon>
        <taxon>Malvoideae</taxon>
        <taxon>Gossypium</taxon>
    </lineage>
</organism>
<proteinExistence type="predicted"/>